<protein>
    <submittedName>
        <fullName evidence="1">Uncharacterized protein</fullName>
    </submittedName>
</protein>
<sequence length="79" mass="8899">MSNLSDDGSSRTNLGAGLLPYLSNKYILFSSPSKHHKQFQMSHINVCNVPFTYYLQVNLFVLSGVCLPPCWVNTLKCYP</sequence>
<name>A0A8T2JMJ5_9PIPI</name>
<proteinExistence type="predicted"/>
<dbReference type="EMBL" id="JAACNH010000004">
    <property type="protein sequence ID" value="KAG8443716.1"/>
    <property type="molecule type" value="Genomic_DNA"/>
</dbReference>
<organism evidence="1 2">
    <name type="scientific">Hymenochirus boettgeri</name>
    <name type="common">Congo dwarf clawed frog</name>
    <dbReference type="NCBI Taxonomy" id="247094"/>
    <lineage>
        <taxon>Eukaryota</taxon>
        <taxon>Metazoa</taxon>
        <taxon>Chordata</taxon>
        <taxon>Craniata</taxon>
        <taxon>Vertebrata</taxon>
        <taxon>Euteleostomi</taxon>
        <taxon>Amphibia</taxon>
        <taxon>Batrachia</taxon>
        <taxon>Anura</taxon>
        <taxon>Pipoidea</taxon>
        <taxon>Pipidae</taxon>
        <taxon>Pipinae</taxon>
        <taxon>Hymenochirus</taxon>
    </lineage>
</organism>
<evidence type="ECO:0000313" key="1">
    <source>
        <dbReference type="EMBL" id="KAG8443716.1"/>
    </source>
</evidence>
<reference evidence="1" key="1">
    <citation type="thesis" date="2020" institute="ProQuest LLC" country="789 East Eisenhower Parkway, Ann Arbor, MI, USA">
        <title>Comparative Genomics and Chromosome Evolution.</title>
        <authorList>
            <person name="Mudd A.B."/>
        </authorList>
    </citation>
    <scope>NUCLEOTIDE SEQUENCE</scope>
    <source>
        <strain evidence="1">Female2</strain>
        <tissue evidence="1">Blood</tissue>
    </source>
</reference>
<keyword evidence="2" id="KW-1185">Reference proteome</keyword>
<gene>
    <name evidence="1" type="ORF">GDO86_009041</name>
</gene>
<dbReference type="Proteomes" id="UP000812440">
    <property type="component" value="Chromosome 5"/>
</dbReference>
<comment type="caution">
    <text evidence="1">The sequence shown here is derived from an EMBL/GenBank/DDBJ whole genome shotgun (WGS) entry which is preliminary data.</text>
</comment>
<dbReference type="AlphaFoldDB" id="A0A8T2JMJ5"/>
<evidence type="ECO:0000313" key="2">
    <source>
        <dbReference type="Proteomes" id="UP000812440"/>
    </source>
</evidence>
<accession>A0A8T2JMJ5</accession>